<dbReference type="AlphaFoldDB" id="A0A2M7W4S7"/>
<dbReference type="InterPro" id="IPR006204">
    <property type="entry name" value="GHMP_kinase_N_dom"/>
</dbReference>
<gene>
    <name evidence="5" type="ORF">COX60_00460</name>
</gene>
<name>A0A2M7W4S7_9BACT</name>
<keyword evidence="3" id="KW-0067">ATP-binding</keyword>
<dbReference type="Pfam" id="PF00288">
    <property type="entry name" value="GHMP_kinases_N"/>
    <property type="match status" value="1"/>
</dbReference>
<dbReference type="Proteomes" id="UP000230137">
    <property type="component" value="Unassembled WGS sequence"/>
</dbReference>
<evidence type="ECO:0000256" key="1">
    <source>
        <dbReference type="ARBA" id="ARBA00022741"/>
    </source>
</evidence>
<keyword evidence="2" id="KW-0418">Kinase</keyword>
<dbReference type="SUPFAM" id="SSF55060">
    <property type="entry name" value="GHMP Kinase, C-terminal domain"/>
    <property type="match status" value="1"/>
</dbReference>
<dbReference type="SUPFAM" id="SSF54211">
    <property type="entry name" value="Ribosomal protein S5 domain 2-like"/>
    <property type="match status" value="1"/>
</dbReference>
<accession>A0A2M7W4S7</accession>
<comment type="caution">
    <text evidence="5">The sequence shown here is derived from an EMBL/GenBank/DDBJ whole genome shotgun (WGS) entry which is preliminary data.</text>
</comment>
<dbReference type="GO" id="GO:0016301">
    <property type="term" value="F:kinase activity"/>
    <property type="evidence" value="ECO:0007669"/>
    <property type="project" value="UniProtKB-KW"/>
</dbReference>
<sequence length="362" mass="40399">MWKSIVLPEDIDCIRTFLTVTQLRICDLGGWTDTWFSKSGNVCNLSVLTRRFGHNGPFRGIDILLNEFESKKQKIQLLAMDASFDTEIFVKDIENDNYDNNNLLTSTLAVLPLGLIKNKSLSFRIMSPVEPGASMGASASVSAGLIISFFAHYDFTRLRDKQEIAEIAFSVEKEIMNLQTGTQDQFSAVYGLGAQKITIIDYPRTEIEKIELSQSTKEKLENGLVTVFIGRHNSSDTHSMVIEKMEKDEINLNSLEPLRQCAIKGAKALAENDLIKYGGCLSDNTAYQKELHPNLVGDEFEGIIDLAVAINRPLGYKVNGAGGTGGTISILFNSREHAENFVSYAQEKLNPNYIYYEHKLTC</sequence>
<evidence type="ECO:0000256" key="3">
    <source>
        <dbReference type="ARBA" id="ARBA00022840"/>
    </source>
</evidence>
<keyword evidence="1" id="KW-0547">Nucleotide-binding</keyword>
<dbReference type="InterPro" id="IPR020568">
    <property type="entry name" value="Ribosomal_Su5_D2-typ_SF"/>
</dbReference>
<dbReference type="Gene3D" id="3.30.230.120">
    <property type="match status" value="1"/>
</dbReference>
<dbReference type="EMBL" id="PFQF01000009">
    <property type="protein sequence ID" value="PJA20872.1"/>
    <property type="molecule type" value="Genomic_DNA"/>
</dbReference>
<protein>
    <recommendedName>
        <fullName evidence="4">GHMP kinase N-terminal domain-containing protein</fullName>
    </recommendedName>
</protein>
<evidence type="ECO:0000313" key="5">
    <source>
        <dbReference type="EMBL" id="PJA20872.1"/>
    </source>
</evidence>
<proteinExistence type="predicted"/>
<dbReference type="GO" id="GO:0005524">
    <property type="term" value="F:ATP binding"/>
    <property type="evidence" value="ECO:0007669"/>
    <property type="project" value="UniProtKB-KW"/>
</dbReference>
<organism evidence="5 6">
    <name type="scientific">Candidatus Berkelbacteria bacterium CG_4_10_14_0_2_um_filter_35_9_33_12</name>
    <dbReference type="NCBI Taxonomy" id="1974499"/>
    <lineage>
        <taxon>Bacteria</taxon>
        <taxon>Candidatus Berkelbacteria</taxon>
    </lineage>
</organism>
<dbReference type="InterPro" id="IPR036554">
    <property type="entry name" value="GHMP_kinase_C_sf"/>
</dbReference>
<evidence type="ECO:0000313" key="6">
    <source>
        <dbReference type="Proteomes" id="UP000230137"/>
    </source>
</evidence>
<dbReference type="PRINTS" id="PR00959">
    <property type="entry name" value="MEVGALKINASE"/>
</dbReference>
<evidence type="ECO:0000256" key="2">
    <source>
        <dbReference type="ARBA" id="ARBA00022777"/>
    </source>
</evidence>
<feature type="domain" description="GHMP kinase N-terminal" evidence="4">
    <location>
        <begin position="119"/>
        <end position="191"/>
    </location>
</feature>
<evidence type="ECO:0000259" key="4">
    <source>
        <dbReference type="Pfam" id="PF00288"/>
    </source>
</evidence>
<reference evidence="6" key="1">
    <citation type="submission" date="2017-09" db="EMBL/GenBank/DDBJ databases">
        <title>Depth-based differentiation of microbial function through sediment-hosted aquifers and enrichment of novel symbionts in the deep terrestrial subsurface.</title>
        <authorList>
            <person name="Probst A.J."/>
            <person name="Ladd B."/>
            <person name="Jarett J.K."/>
            <person name="Geller-Mcgrath D.E."/>
            <person name="Sieber C.M.K."/>
            <person name="Emerson J.B."/>
            <person name="Anantharaman K."/>
            <person name="Thomas B.C."/>
            <person name="Malmstrom R."/>
            <person name="Stieglmeier M."/>
            <person name="Klingl A."/>
            <person name="Woyke T."/>
            <person name="Ryan C.M."/>
            <person name="Banfield J.F."/>
        </authorList>
    </citation>
    <scope>NUCLEOTIDE SEQUENCE [LARGE SCALE GENOMIC DNA]</scope>
</reference>
<keyword evidence="2" id="KW-0808">Transferase</keyword>